<dbReference type="SUPFAM" id="SSF56219">
    <property type="entry name" value="DNase I-like"/>
    <property type="match status" value="1"/>
</dbReference>
<dbReference type="CDD" id="cd10282">
    <property type="entry name" value="DNase1"/>
    <property type="match status" value="1"/>
</dbReference>
<keyword evidence="13" id="KW-1185">Reference proteome</keyword>
<evidence type="ECO:0000256" key="3">
    <source>
        <dbReference type="ARBA" id="ARBA00022729"/>
    </source>
</evidence>
<dbReference type="GO" id="GO:0006308">
    <property type="term" value="P:DNA catabolic process"/>
    <property type="evidence" value="ECO:0007669"/>
    <property type="project" value="InterPro"/>
</dbReference>
<dbReference type="PANTHER" id="PTHR11371:SF32">
    <property type="entry name" value="DEOXYRIBONUCLEASE GAMMA"/>
    <property type="match status" value="1"/>
</dbReference>
<evidence type="ECO:0000313" key="12">
    <source>
        <dbReference type="Ensembl" id="ENSECRP00000027229.1"/>
    </source>
</evidence>
<dbReference type="Ensembl" id="ENSECRT00000027803.1">
    <property type="protein sequence ID" value="ENSECRP00000027229.1"/>
    <property type="gene ID" value="ENSECRG00000018431.1"/>
</dbReference>
<evidence type="ECO:0000256" key="4">
    <source>
        <dbReference type="ARBA" id="ARBA00022759"/>
    </source>
</evidence>
<feature type="active site" evidence="8">
    <location>
        <position position="157"/>
    </location>
</feature>
<dbReference type="PANTHER" id="PTHR11371">
    <property type="entry name" value="DEOXYRIBONUCLEASE"/>
    <property type="match status" value="1"/>
</dbReference>
<gene>
    <name evidence="12" type="primary">DNASE1L3</name>
</gene>
<dbReference type="GeneTree" id="ENSGT00950000182846"/>
<evidence type="ECO:0000256" key="5">
    <source>
        <dbReference type="ARBA" id="ARBA00022801"/>
    </source>
</evidence>
<evidence type="ECO:0000313" key="13">
    <source>
        <dbReference type="Proteomes" id="UP000694620"/>
    </source>
</evidence>
<dbReference type="GO" id="GO:0003677">
    <property type="term" value="F:DNA binding"/>
    <property type="evidence" value="ECO:0007669"/>
    <property type="project" value="TreeGrafter"/>
</dbReference>
<feature type="domain" description="Endonuclease/exonuclease/phosphatase" evidence="11">
    <location>
        <begin position="25"/>
        <end position="276"/>
    </location>
</feature>
<keyword evidence="4 7" id="KW-0255">Endonuclease</keyword>
<reference evidence="12" key="2">
    <citation type="submission" date="2025-08" db="UniProtKB">
        <authorList>
            <consortium name="Ensembl"/>
        </authorList>
    </citation>
    <scope>IDENTIFICATION</scope>
</reference>
<evidence type="ECO:0000256" key="9">
    <source>
        <dbReference type="PIRSR" id="PIRSR000988-2"/>
    </source>
</evidence>
<feature type="active site" evidence="8">
    <location>
        <position position="102"/>
    </location>
</feature>
<evidence type="ECO:0000256" key="7">
    <source>
        <dbReference type="PIRNR" id="PIRNR000988"/>
    </source>
</evidence>
<dbReference type="Gene3D" id="3.60.10.10">
    <property type="entry name" value="Endonuclease/exonuclease/phosphatase"/>
    <property type="match status" value="1"/>
</dbReference>
<accession>A0A8C4T6R5</accession>
<protein>
    <recommendedName>
        <fullName evidence="7">Deoxyribonuclease</fullName>
    </recommendedName>
</protein>
<evidence type="ECO:0000256" key="1">
    <source>
        <dbReference type="ARBA" id="ARBA00007359"/>
    </source>
</evidence>
<dbReference type="PRINTS" id="PR00130">
    <property type="entry name" value="DNASEI"/>
</dbReference>
<proteinExistence type="inferred from homology"/>
<dbReference type="FunFam" id="3.60.10.10:FF:000007">
    <property type="entry name" value="Deoxyribonuclease"/>
    <property type="match status" value="1"/>
</dbReference>
<comment type="similarity">
    <text evidence="1 7">Belongs to the DNase I family.</text>
</comment>
<dbReference type="AlphaFoldDB" id="A0A8C4T6R5"/>
<evidence type="ECO:0000256" key="10">
    <source>
        <dbReference type="SAM" id="SignalP"/>
    </source>
</evidence>
<dbReference type="InterPro" id="IPR018057">
    <property type="entry name" value="Deoxyribonuclease-1_AS"/>
</dbReference>
<dbReference type="GO" id="GO:0005634">
    <property type="term" value="C:nucleus"/>
    <property type="evidence" value="ECO:0007669"/>
    <property type="project" value="TreeGrafter"/>
</dbReference>
<evidence type="ECO:0000256" key="2">
    <source>
        <dbReference type="ARBA" id="ARBA00022722"/>
    </source>
</evidence>
<reference evidence="12" key="1">
    <citation type="submission" date="2021-06" db="EMBL/GenBank/DDBJ databases">
        <authorList>
            <consortium name="Wellcome Sanger Institute Data Sharing"/>
        </authorList>
    </citation>
    <scope>NUCLEOTIDE SEQUENCE [LARGE SCALE GENOMIC DNA]</scope>
</reference>
<feature type="chain" id="PRO_5034685828" description="Deoxyribonuclease" evidence="10">
    <location>
        <begin position="22"/>
        <end position="304"/>
    </location>
</feature>
<feature type="disulfide bond" description="Essential for enzymatic activity" evidence="9">
    <location>
        <begin position="196"/>
        <end position="233"/>
    </location>
</feature>
<dbReference type="PROSITE" id="PS00919">
    <property type="entry name" value="DNASE_I_1"/>
    <property type="match status" value="1"/>
</dbReference>
<evidence type="ECO:0000259" key="11">
    <source>
        <dbReference type="Pfam" id="PF03372"/>
    </source>
</evidence>
<dbReference type="InterPro" id="IPR036691">
    <property type="entry name" value="Endo/exonu/phosph_ase_sf"/>
</dbReference>
<feature type="signal peptide" evidence="10">
    <location>
        <begin position="1"/>
        <end position="21"/>
    </location>
</feature>
<name>A0A8C4T6R5_ERPCA</name>
<organism evidence="12 13">
    <name type="scientific">Erpetoichthys calabaricus</name>
    <name type="common">Rope fish</name>
    <name type="synonym">Calamoichthys calabaricus</name>
    <dbReference type="NCBI Taxonomy" id="27687"/>
    <lineage>
        <taxon>Eukaryota</taxon>
        <taxon>Metazoa</taxon>
        <taxon>Chordata</taxon>
        <taxon>Craniata</taxon>
        <taxon>Vertebrata</taxon>
        <taxon>Euteleostomi</taxon>
        <taxon>Actinopterygii</taxon>
        <taxon>Polypteriformes</taxon>
        <taxon>Polypteridae</taxon>
        <taxon>Erpetoichthys</taxon>
    </lineage>
</organism>
<keyword evidence="6 9" id="KW-1015">Disulfide bond</keyword>
<dbReference type="OrthoDB" id="10061407at2759"/>
<evidence type="ECO:0000256" key="8">
    <source>
        <dbReference type="PIRSR" id="PIRSR000988-1"/>
    </source>
</evidence>
<dbReference type="Pfam" id="PF03372">
    <property type="entry name" value="Exo_endo_phos"/>
    <property type="match status" value="1"/>
</dbReference>
<evidence type="ECO:0000256" key="6">
    <source>
        <dbReference type="ARBA" id="ARBA00023157"/>
    </source>
</evidence>
<keyword evidence="3 10" id="KW-0732">Signal</keyword>
<dbReference type="GO" id="GO:0004530">
    <property type="term" value="F:deoxyribonuclease I activity"/>
    <property type="evidence" value="ECO:0007669"/>
    <property type="project" value="TreeGrafter"/>
</dbReference>
<sequence>MCLTMLSRYIFILLTFTGAAALKICSFNIRSFGENKIAKPETLDVIVKIISRCDLMLLMEIKDVRNKAFPELMKQLNSQFKGKKDEYNHIISERLGRKTYKEQYAFIYRQSVVSVKEIYQYPDQQTGDEDVFSREPFVVWFDSPKTAVKEFIIIPLHTTPETSVREIDELYDVYLNVKQRWNSENFIFMGDFNADCGYVPKKDWKNIRLRSDTSFVWLIDDNMDTSVKETTNCAYDRIVVHGEAINKAIDLESLEIFNFKAAFGLTEEEALAVSDHFPVAVELRKARGFITWLKSLRDKVLKTK</sequence>
<dbReference type="InterPro" id="IPR016202">
    <property type="entry name" value="DNase_I"/>
</dbReference>
<dbReference type="Proteomes" id="UP000694620">
    <property type="component" value="Chromosome 18"/>
</dbReference>
<dbReference type="SMART" id="SM00476">
    <property type="entry name" value="DNaseIc"/>
    <property type="match status" value="1"/>
</dbReference>
<keyword evidence="5 7" id="KW-0378">Hydrolase</keyword>
<keyword evidence="2 7" id="KW-0540">Nuclease</keyword>
<reference evidence="12" key="3">
    <citation type="submission" date="2025-09" db="UniProtKB">
        <authorList>
            <consortium name="Ensembl"/>
        </authorList>
    </citation>
    <scope>IDENTIFICATION</scope>
</reference>
<dbReference type="PIRSF" id="PIRSF000988">
    <property type="entry name" value="DNase_I_euk"/>
    <property type="match status" value="1"/>
</dbReference>
<dbReference type="InterPro" id="IPR005135">
    <property type="entry name" value="Endo/exonuclease/phosphatase"/>
</dbReference>